<dbReference type="Proteomes" id="UP001212821">
    <property type="component" value="Plasmid punmamed4"/>
</dbReference>
<reference evidence="1 2" key="1">
    <citation type="submission" date="2022-12" db="EMBL/GenBank/DDBJ databases">
        <title>HUAS 3-15.</title>
        <authorList>
            <person name="Mo P."/>
        </authorList>
    </citation>
    <scope>NUCLEOTIDE SEQUENCE [LARGE SCALE GENOMIC DNA]</scope>
    <source>
        <strain evidence="1 2">HUAS 3-15</strain>
        <plasmid evidence="1 2">punmamed4</plasmid>
    </source>
</reference>
<gene>
    <name evidence="1" type="ORF">O1G21_41150</name>
</gene>
<keyword evidence="1" id="KW-0614">Plasmid</keyword>
<proteinExistence type="predicted"/>
<name>A0ABY7QHB2_9ACTN</name>
<accession>A0ABY7QHB2</accession>
<keyword evidence="2" id="KW-1185">Reference proteome</keyword>
<organism evidence="1 2">
    <name type="scientific">Kitasatospora cathayae</name>
    <dbReference type="NCBI Taxonomy" id="3004092"/>
    <lineage>
        <taxon>Bacteria</taxon>
        <taxon>Bacillati</taxon>
        <taxon>Actinomycetota</taxon>
        <taxon>Actinomycetes</taxon>
        <taxon>Kitasatosporales</taxon>
        <taxon>Streptomycetaceae</taxon>
        <taxon>Kitasatospora</taxon>
    </lineage>
</organism>
<sequence>MPVIVLLELMERTDAHIIQASEEPVEASAVRQVHAAPSDPDVPGDPGPTTACGRDTAAMLVEHWQSTGRWYPPRWAGWICPTCDTAVRSS</sequence>
<dbReference type="RefSeq" id="WP_270151976.1">
    <property type="nucleotide sequence ID" value="NZ_CP115453.1"/>
</dbReference>
<evidence type="ECO:0000313" key="2">
    <source>
        <dbReference type="Proteomes" id="UP001212821"/>
    </source>
</evidence>
<dbReference type="EMBL" id="CP115453">
    <property type="protein sequence ID" value="WBP92218.1"/>
    <property type="molecule type" value="Genomic_DNA"/>
</dbReference>
<geneLocation type="plasmid" evidence="1 2">
    <name>punmamed4</name>
</geneLocation>
<evidence type="ECO:0000313" key="1">
    <source>
        <dbReference type="EMBL" id="WBP92218.1"/>
    </source>
</evidence>
<protein>
    <submittedName>
        <fullName evidence="1">Uncharacterized protein</fullName>
    </submittedName>
</protein>